<dbReference type="GO" id="GO:0003723">
    <property type="term" value="F:RNA binding"/>
    <property type="evidence" value="ECO:0007669"/>
    <property type="project" value="TreeGrafter"/>
</dbReference>
<dbReference type="EMBL" id="JAPDFW010000016">
    <property type="protein sequence ID" value="KAJ5080018.1"/>
    <property type="molecule type" value="Genomic_DNA"/>
</dbReference>
<evidence type="ECO:0000256" key="4">
    <source>
        <dbReference type="RuleBase" id="RU000572"/>
    </source>
</evidence>
<reference evidence="6" key="1">
    <citation type="submission" date="2022-10" db="EMBL/GenBank/DDBJ databases">
        <title>Novel sulphate-reducing endosymbionts in the free-living metamonad Anaeramoeba.</title>
        <authorList>
            <person name="Jerlstrom-Hultqvist J."/>
            <person name="Cepicka I."/>
            <person name="Gallot-Lavallee L."/>
            <person name="Salas-Leiva D."/>
            <person name="Curtis B.A."/>
            <person name="Zahonova K."/>
            <person name="Pipaliya S."/>
            <person name="Dacks J."/>
            <person name="Roger A.J."/>
        </authorList>
    </citation>
    <scope>NUCLEOTIDE SEQUENCE</scope>
    <source>
        <strain evidence="6">BMAN</strain>
    </source>
</reference>
<dbReference type="GO" id="GO:0003735">
    <property type="term" value="F:structural constituent of ribosome"/>
    <property type="evidence" value="ECO:0007669"/>
    <property type="project" value="InterPro"/>
</dbReference>
<sequence length="226" mass="27008">MPNFKHTLPNVHLHKDWKSRVKTWFDQPGRKKRRRMSRLKKAARVAPRPINGPLRPLVHSQTVRYNMRVRAGRGFTFQELKEAGIHKKFARSIGISVDHRRMNRSEQSLRENVERLKEYKANLILFPRRKGKFKNGDSKKEDLKLAKQIKYTPTTKTEPEVIARKITDRERKAKVWKLQRMNNRAVRSIIAKKIAAKQLKRKQYRMQKKQEQKQKQDPKQKKTDNN</sequence>
<evidence type="ECO:0000256" key="3">
    <source>
        <dbReference type="ARBA" id="ARBA00023274"/>
    </source>
</evidence>
<dbReference type="Pfam" id="PF01294">
    <property type="entry name" value="Ribosomal_L13e"/>
    <property type="match status" value="1"/>
</dbReference>
<dbReference type="GO" id="GO:0022625">
    <property type="term" value="C:cytosolic large ribosomal subunit"/>
    <property type="evidence" value="ECO:0007669"/>
    <property type="project" value="TreeGrafter"/>
</dbReference>
<accession>A0A9Q0LZ02</accession>
<gene>
    <name evidence="6" type="ORF">M0811_14226</name>
</gene>
<evidence type="ECO:0000256" key="1">
    <source>
        <dbReference type="ARBA" id="ARBA00005640"/>
    </source>
</evidence>
<keyword evidence="2 4" id="KW-0689">Ribosomal protein</keyword>
<keyword evidence="7" id="KW-1185">Reference proteome</keyword>
<evidence type="ECO:0000256" key="5">
    <source>
        <dbReference type="SAM" id="MobiDB-lite"/>
    </source>
</evidence>
<protein>
    <recommendedName>
        <fullName evidence="4">60S ribosomal protein L13</fullName>
    </recommendedName>
</protein>
<dbReference type="AlphaFoldDB" id="A0A9Q0LZ02"/>
<dbReference type="PANTHER" id="PTHR11722">
    <property type="entry name" value="60S RIBOSOMAL PROTEIN L13"/>
    <property type="match status" value="1"/>
</dbReference>
<dbReference type="PROSITE" id="PS01104">
    <property type="entry name" value="RIBOSOMAL_L13E"/>
    <property type="match status" value="1"/>
</dbReference>
<organism evidence="6 7">
    <name type="scientific">Anaeramoeba ignava</name>
    <name type="common">Anaerobic marine amoeba</name>
    <dbReference type="NCBI Taxonomy" id="1746090"/>
    <lineage>
        <taxon>Eukaryota</taxon>
        <taxon>Metamonada</taxon>
        <taxon>Anaeramoebidae</taxon>
        <taxon>Anaeramoeba</taxon>
    </lineage>
</organism>
<dbReference type="Proteomes" id="UP001149090">
    <property type="component" value="Unassembled WGS sequence"/>
</dbReference>
<evidence type="ECO:0000313" key="6">
    <source>
        <dbReference type="EMBL" id="KAJ5080018.1"/>
    </source>
</evidence>
<proteinExistence type="inferred from homology"/>
<feature type="compositionally biased region" description="Basic and acidic residues" evidence="5">
    <location>
        <begin position="208"/>
        <end position="226"/>
    </location>
</feature>
<keyword evidence="3 4" id="KW-0687">Ribonucleoprotein</keyword>
<name>A0A9Q0LZ02_ANAIG</name>
<dbReference type="OrthoDB" id="10264538at2759"/>
<feature type="region of interest" description="Disordered" evidence="5">
    <location>
        <begin position="197"/>
        <end position="226"/>
    </location>
</feature>
<feature type="compositionally biased region" description="Basic residues" evidence="5">
    <location>
        <begin position="197"/>
        <end position="207"/>
    </location>
</feature>
<dbReference type="InterPro" id="IPR001380">
    <property type="entry name" value="Ribosomal_eL13"/>
</dbReference>
<comment type="caution">
    <text evidence="6">The sequence shown here is derived from an EMBL/GenBank/DDBJ whole genome shotgun (WGS) entry which is preliminary data.</text>
</comment>
<dbReference type="HAMAP" id="MF_00499">
    <property type="entry name" value="Ribosomal_eL13"/>
    <property type="match status" value="1"/>
</dbReference>
<dbReference type="InterPro" id="IPR018256">
    <property type="entry name" value="Ribosomal_eL13_CS"/>
</dbReference>
<dbReference type="PANTHER" id="PTHR11722:SF0">
    <property type="entry name" value="LARGE RIBOSOMAL SUBUNIT PROTEIN EL13"/>
    <property type="match status" value="1"/>
</dbReference>
<evidence type="ECO:0000256" key="2">
    <source>
        <dbReference type="ARBA" id="ARBA00022980"/>
    </source>
</evidence>
<dbReference type="GO" id="GO:0006412">
    <property type="term" value="P:translation"/>
    <property type="evidence" value="ECO:0007669"/>
    <property type="project" value="InterPro"/>
</dbReference>
<evidence type="ECO:0000313" key="7">
    <source>
        <dbReference type="Proteomes" id="UP001149090"/>
    </source>
</evidence>
<dbReference type="OMA" id="TNARHMG"/>
<comment type="similarity">
    <text evidence="1 4">Belongs to the eukaryotic ribosomal protein eL13 family.</text>
</comment>